<dbReference type="HOGENOM" id="CLU_1505641_0_0_1"/>
<dbReference type="PaxDb" id="3880-AES66147"/>
<gene>
    <name evidence="2" type="ordered locus">MTR_2g063055</name>
</gene>
<protein>
    <submittedName>
        <fullName evidence="2">LCR-like protein</fullName>
    </submittedName>
</protein>
<reference evidence="3" key="3">
    <citation type="submission" date="2015-04" db="UniProtKB">
        <authorList>
            <consortium name="EnsemblPlants"/>
        </authorList>
    </citation>
    <scope>IDENTIFICATION</scope>
    <source>
        <strain evidence="3">cv. Jemalong A17</strain>
    </source>
</reference>
<evidence type="ECO:0000313" key="4">
    <source>
        <dbReference type="Proteomes" id="UP000002051"/>
    </source>
</evidence>
<proteinExistence type="predicted"/>
<dbReference type="EMBL" id="CM001218">
    <property type="protein sequence ID" value="AES66147.2"/>
    <property type="molecule type" value="Genomic_DNA"/>
</dbReference>
<dbReference type="EnsemblPlants" id="AES66147">
    <property type="protein sequence ID" value="AES66147"/>
    <property type="gene ID" value="MTR_2g063055"/>
</dbReference>
<keyword evidence="4" id="KW-1185">Reference proteome</keyword>
<dbReference type="AlphaFoldDB" id="G7IT54"/>
<feature type="chain" id="PRO_5014572435" evidence="1">
    <location>
        <begin position="25"/>
        <end position="179"/>
    </location>
</feature>
<evidence type="ECO:0000313" key="2">
    <source>
        <dbReference type="EMBL" id="AES66147.2"/>
    </source>
</evidence>
<evidence type="ECO:0000313" key="3">
    <source>
        <dbReference type="EnsemblPlants" id="AES66147"/>
    </source>
</evidence>
<sequence length="179" mass="20854">MAIRFNLLFFAYAIMCITLVMVAGEEDLPLPPGAYKCYAIGKCPGDSEHCLLYCRRRGYRNGDLAHSVKNGWHFYPSNNIITKLGYCIEDMKTWSKSNLPQFNQRKQLLRSQIEAFCSAFEDVEKPHMLDLQNNLASLLLQEDIYWKQRSKIFWLKEGDTNNKFFHAATSTRRRKNTIT</sequence>
<reference evidence="2 4" key="1">
    <citation type="journal article" date="2011" name="Nature">
        <title>The Medicago genome provides insight into the evolution of rhizobial symbioses.</title>
        <authorList>
            <person name="Young N.D."/>
            <person name="Debelle F."/>
            <person name="Oldroyd G.E."/>
            <person name="Geurts R."/>
            <person name="Cannon S.B."/>
            <person name="Udvardi M.K."/>
            <person name="Benedito V.A."/>
            <person name="Mayer K.F."/>
            <person name="Gouzy J."/>
            <person name="Schoof H."/>
            <person name="Van de Peer Y."/>
            <person name="Proost S."/>
            <person name="Cook D.R."/>
            <person name="Meyers B.C."/>
            <person name="Spannagl M."/>
            <person name="Cheung F."/>
            <person name="De Mita S."/>
            <person name="Krishnakumar V."/>
            <person name="Gundlach H."/>
            <person name="Zhou S."/>
            <person name="Mudge J."/>
            <person name="Bharti A.K."/>
            <person name="Murray J.D."/>
            <person name="Naoumkina M.A."/>
            <person name="Rosen B."/>
            <person name="Silverstein K.A."/>
            <person name="Tang H."/>
            <person name="Rombauts S."/>
            <person name="Zhao P.X."/>
            <person name="Zhou P."/>
            <person name="Barbe V."/>
            <person name="Bardou P."/>
            <person name="Bechner M."/>
            <person name="Bellec A."/>
            <person name="Berger A."/>
            <person name="Berges H."/>
            <person name="Bidwell S."/>
            <person name="Bisseling T."/>
            <person name="Choisne N."/>
            <person name="Couloux A."/>
            <person name="Denny R."/>
            <person name="Deshpande S."/>
            <person name="Dai X."/>
            <person name="Doyle J.J."/>
            <person name="Dudez A.M."/>
            <person name="Farmer A.D."/>
            <person name="Fouteau S."/>
            <person name="Franken C."/>
            <person name="Gibelin C."/>
            <person name="Gish J."/>
            <person name="Goldstein S."/>
            <person name="Gonzalez A.J."/>
            <person name="Green P.J."/>
            <person name="Hallab A."/>
            <person name="Hartog M."/>
            <person name="Hua A."/>
            <person name="Humphray S.J."/>
            <person name="Jeong D.H."/>
            <person name="Jing Y."/>
            <person name="Jocker A."/>
            <person name="Kenton S.M."/>
            <person name="Kim D.J."/>
            <person name="Klee K."/>
            <person name="Lai H."/>
            <person name="Lang C."/>
            <person name="Lin S."/>
            <person name="Macmil S.L."/>
            <person name="Magdelenat G."/>
            <person name="Matthews L."/>
            <person name="McCorrison J."/>
            <person name="Monaghan E.L."/>
            <person name="Mun J.H."/>
            <person name="Najar F.Z."/>
            <person name="Nicholson C."/>
            <person name="Noirot C."/>
            <person name="O'Bleness M."/>
            <person name="Paule C.R."/>
            <person name="Poulain J."/>
            <person name="Prion F."/>
            <person name="Qin B."/>
            <person name="Qu C."/>
            <person name="Retzel E.F."/>
            <person name="Riddle C."/>
            <person name="Sallet E."/>
            <person name="Samain S."/>
            <person name="Samson N."/>
            <person name="Sanders I."/>
            <person name="Saurat O."/>
            <person name="Scarpelli C."/>
            <person name="Schiex T."/>
            <person name="Segurens B."/>
            <person name="Severin A.J."/>
            <person name="Sherrier D.J."/>
            <person name="Shi R."/>
            <person name="Sims S."/>
            <person name="Singer S.R."/>
            <person name="Sinharoy S."/>
            <person name="Sterck L."/>
            <person name="Viollet A."/>
            <person name="Wang B.B."/>
            <person name="Wang K."/>
            <person name="Wang M."/>
            <person name="Wang X."/>
            <person name="Warfsmann J."/>
            <person name="Weissenbach J."/>
            <person name="White D.D."/>
            <person name="White J.D."/>
            <person name="Wiley G.B."/>
            <person name="Wincker P."/>
            <person name="Xing Y."/>
            <person name="Yang L."/>
            <person name="Yao Z."/>
            <person name="Ying F."/>
            <person name="Zhai J."/>
            <person name="Zhou L."/>
            <person name="Zuber A."/>
            <person name="Denarie J."/>
            <person name="Dixon R.A."/>
            <person name="May G.D."/>
            <person name="Schwartz D.C."/>
            <person name="Rogers J."/>
            <person name="Quetier F."/>
            <person name="Town C.D."/>
            <person name="Roe B.A."/>
        </authorList>
    </citation>
    <scope>NUCLEOTIDE SEQUENCE [LARGE SCALE GENOMIC DNA]</scope>
    <source>
        <strain evidence="2">A17</strain>
        <strain evidence="3 4">cv. Jemalong A17</strain>
    </source>
</reference>
<accession>G7IT54</accession>
<feature type="signal peptide" evidence="1">
    <location>
        <begin position="1"/>
        <end position="24"/>
    </location>
</feature>
<organism evidence="2 4">
    <name type="scientific">Medicago truncatula</name>
    <name type="common">Barrel medic</name>
    <name type="synonym">Medicago tribuloides</name>
    <dbReference type="NCBI Taxonomy" id="3880"/>
    <lineage>
        <taxon>Eukaryota</taxon>
        <taxon>Viridiplantae</taxon>
        <taxon>Streptophyta</taxon>
        <taxon>Embryophyta</taxon>
        <taxon>Tracheophyta</taxon>
        <taxon>Spermatophyta</taxon>
        <taxon>Magnoliopsida</taxon>
        <taxon>eudicotyledons</taxon>
        <taxon>Gunneridae</taxon>
        <taxon>Pentapetalae</taxon>
        <taxon>rosids</taxon>
        <taxon>fabids</taxon>
        <taxon>Fabales</taxon>
        <taxon>Fabaceae</taxon>
        <taxon>Papilionoideae</taxon>
        <taxon>50 kb inversion clade</taxon>
        <taxon>NPAAA clade</taxon>
        <taxon>Hologalegina</taxon>
        <taxon>IRL clade</taxon>
        <taxon>Trifolieae</taxon>
        <taxon>Medicago</taxon>
    </lineage>
</organism>
<accession>A0A0C3V457</accession>
<reference evidence="2 4" key="2">
    <citation type="journal article" date="2014" name="BMC Genomics">
        <title>An improved genome release (version Mt4.0) for the model legume Medicago truncatula.</title>
        <authorList>
            <person name="Tang H."/>
            <person name="Krishnakumar V."/>
            <person name="Bidwell S."/>
            <person name="Rosen B."/>
            <person name="Chan A."/>
            <person name="Zhou S."/>
            <person name="Gentzbittel L."/>
            <person name="Childs K.L."/>
            <person name="Yandell M."/>
            <person name="Gundlach H."/>
            <person name="Mayer K.F."/>
            <person name="Schwartz D.C."/>
            <person name="Town C.D."/>
        </authorList>
    </citation>
    <scope>GENOME REANNOTATION</scope>
    <source>
        <strain evidence="3 4">cv. Jemalong A17</strain>
    </source>
</reference>
<evidence type="ECO:0000256" key="1">
    <source>
        <dbReference type="SAM" id="SignalP"/>
    </source>
</evidence>
<dbReference type="Proteomes" id="UP000002051">
    <property type="component" value="Chromosome 2"/>
</dbReference>
<keyword evidence="1" id="KW-0732">Signal</keyword>
<name>G7IT54_MEDTR</name>